<protein>
    <submittedName>
        <fullName evidence="1">Uncharacterized protein</fullName>
    </submittedName>
</protein>
<proteinExistence type="predicted"/>
<reference evidence="1 2" key="1">
    <citation type="submission" date="2019-08" db="EMBL/GenBank/DDBJ databases">
        <title>The genome of the soybean aphid Biotype 1, its phylome, world population structure and adaptation to the North American continent.</title>
        <authorList>
            <person name="Giordano R."/>
            <person name="Donthu R.K."/>
            <person name="Hernandez A.G."/>
            <person name="Wright C.L."/>
            <person name="Zimin A.V."/>
        </authorList>
    </citation>
    <scope>NUCLEOTIDE SEQUENCE [LARGE SCALE GENOMIC DNA]</scope>
    <source>
        <tissue evidence="1">Whole aphids</tissue>
    </source>
</reference>
<comment type="caution">
    <text evidence="1">The sequence shown here is derived from an EMBL/GenBank/DDBJ whole genome shotgun (WGS) entry which is preliminary data.</text>
</comment>
<keyword evidence="2" id="KW-1185">Reference proteome</keyword>
<name>A0A6G0SXA4_APHGL</name>
<accession>A0A6G0SXA4</accession>
<evidence type="ECO:0000313" key="2">
    <source>
        <dbReference type="Proteomes" id="UP000475862"/>
    </source>
</evidence>
<dbReference type="AlphaFoldDB" id="A0A6G0SXA4"/>
<organism evidence="1 2">
    <name type="scientific">Aphis glycines</name>
    <name type="common">Soybean aphid</name>
    <dbReference type="NCBI Taxonomy" id="307491"/>
    <lineage>
        <taxon>Eukaryota</taxon>
        <taxon>Metazoa</taxon>
        <taxon>Ecdysozoa</taxon>
        <taxon>Arthropoda</taxon>
        <taxon>Hexapoda</taxon>
        <taxon>Insecta</taxon>
        <taxon>Pterygota</taxon>
        <taxon>Neoptera</taxon>
        <taxon>Paraneoptera</taxon>
        <taxon>Hemiptera</taxon>
        <taxon>Sternorrhyncha</taxon>
        <taxon>Aphidomorpha</taxon>
        <taxon>Aphidoidea</taxon>
        <taxon>Aphididae</taxon>
        <taxon>Aphidini</taxon>
        <taxon>Aphis</taxon>
        <taxon>Aphis</taxon>
    </lineage>
</organism>
<gene>
    <name evidence="1" type="ORF">AGLY_016634</name>
</gene>
<dbReference type="Proteomes" id="UP000475862">
    <property type="component" value="Unassembled WGS sequence"/>
</dbReference>
<evidence type="ECO:0000313" key="1">
    <source>
        <dbReference type="EMBL" id="KAE9523003.1"/>
    </source>
</evidence>
<dbReference type="EMBL" id="VYZN01000468">
    <property type="protein sequence ID" value="KAE9523003.1"/>
    <property type="molecule type" value="Genomic_DNA"/>
</dbReference>
<sequence>MSRSKKLLALALAKDSPSFHANEELLKLQNNTIHQKIANNSNKNFRNVNTDVFSSKDLPLQFPYQNTKNEYKIENSSSSVFDDSDADQTYNPFYIKQKTIEVCSNNSPDCIEASIDSFVFRTNKFCCKKNCFNLCPEDIQKLIFEEFYGLGNLGAQDQTLMDGIQIEEKKRATTFIGKSASRTT</sequence>